<dbReference type="InterPro" id="IPR042856">
    <property type="entry name" value="RSP14"/>
</dbReference>
<name>A0A0V0QDC8_PSEPJ</name>
<dbReference type="PANTHER" id="PTHR15599">
    <property type="entry name" value="RTDR1"/>
    <property type="match status" value="1"/>
</dbReference>
<dbReference type="OMA" id="ETHNANS"/>
<keyword evidence="2" id="KW-1185">Reference proteome</keyword>
<evidence type="ECO:0000313" key="1">
    <source>
        <dbReference type="EMBL" id="KRX00211.1"/>
    </source>
</evidence>
<dbReference type="InParanoid" id="A0A0V0QDC8"/>
<dbReference type="Gene3D" id="1.25.10.10">
    <property type="entry name" value="Leucine-rich Repeat Variant"/>
    <property type="match status" value="1"/>
</dbReference>
<dbReference type="SUPFAM" id="SSF48371">
    <property type="entry name" value="ARM repeat"/>
    <property type="match status" value="1"/>
</dbReference>
<protein>
    <submittedName>
        <fullName evidence="1">Armadillo-type fold</fullName>
    </submittedName>
</protein>
<gene>
    <name evidence="1" type="ORF">PPERSA_10710</name>
</gene>
<dbReference type="EMBL" id="LDAU01000194">
    <property type="protein sequence ID" value="KRX00211.1"/>
    <property type="molecule type" value="Genomic_DNA"/>
</dbReference>
<reference evidence="1 2" key="1">
    <citation type="journal article" date="2015" name="Sci. Rep.">
        <title>Genome of the facultative scuticociliatosis pathogen Pseudocohnilembus persalinus provides insight into its virulence through horizontal gene transfer.</title>
        <authorList>
            <person name="Xiong J."/>
            <person name="Wang G."/>
            <person name="Cheng J."/>
            <person name="Tian M."/>
            <person name="Pan X."/>
            <person name="Warren A."/>
            <person name="Jiang C."/>
            <person name="Yuan D."/>
            <person name="Miao W."/>
        </authorList>
    </citation>
    <scope>NUCLEOTIDE SEQUENCE [LARGE SCALE GENOMIC DNA]</scope>
    <source>
        <strain evidence="1">36N120E</strain>
    </source>
</reference>
<dbReference type="AlphaFoldDB" id="A0A0V0QDC8"/>
<proteinExistence type="predicted"/>
<organism evidence="1 2">
    <name type="scientific">Pseudocohnilembus persalinus</name>
    <name type="common">Ciliate</name>
    <dbReference type="NCBI Taxonomy" id="266149"/>
    <lineage>
        <taxon>Eukaryota</taxon>
        <taxon>Sar</taxon>
        <taxon>Alveolata</taxon>
        <taxon>Ciliophora</taxon>
        <taxon>Intramacronucleata</taxon>
        <taxon>Oligohymenophorea</taxon>
        <taxon>Scuticociliatia</taxon>
        <taxon>Philasterida</taxon>
        <taxon>Pseudocohnilembidae</taxon>
        <taxon>Pseudocohnilembus</taxon>
    </lineage>
</organism>
<dbReference type="OrthoDB" id="526070at2759"/>
<dbReference type="Proteomes" id="UP000054937">
    <property type="component" value="Unassembled WGS sequence"/>
</dbReference>
<accession>A0A0V0QDC8</accession>
<evidence type="ECO:0000313" key="2">
    <source>
        <dbReference type="Proteomes" id="UP000054937"/>
    </source>
</evidence>
<dbReference type="PANTHER" id="PTHR15599:SF1">
    <property type="entry name" value="RADIAL SPOKE HEAD 14 HOMOLOG"/>
    <property type="match status" value="1"/>
</dbReference>
<comment type="caution">
    <text evidence="1">The sequence shown here is derived from an EMBL/GenBank/DDBJ whole genome shotgun (WGS) entry which is preliminary data.</text>
</comment>
<dbReference type="InterPro" id="IPR016024">
    <property type="entry name" value="ARM-type_fold"/>
</dbReference>
<sequence length="494" mass="57501">MQSYKIHVVSEHLKDRYPYLELPFRERLDKTEVYDAVFDRAIPKLVEILLMPNIEHYKYRDAFITLNEQVSHQENKDMMISEGLVGIASAYLQHKVVEIRREAVLLLGSLCSIKRGRDFLDETSYEGLKFMILDDNLQAREACQWAICRIVSGRDGVEQIVKSELVKDMISSFLKHAQENQVEEARYLIMLLESFLYVLQYDDGIQFFLKKNVVQRLNEMLKNEKNTYFDESLDCLSKIAVNFEGKEEIINHKVIDTASKYLESEEIKEIQYAVILIMNAAIHLEGKKQCTYVKNDFIITKLINLLTNDNYDFEGFMLRDIQQTLKNISELPDGFYQITKILANNVEKLNEVFGPSVILSLAQLLPKTSELARPPFLDEKKADEYKVYAKTICEFILKTPDDLALIIAFEDTVKIVEKIVVFLIYNSEQDEELFHMTMETLTKLCSADQSSLQTLQDYLKEYGDFYHPYTGVKLNDVVENYKDKTLLELLQGKY</sequence>
<dbReference type="InterPro" id="IPR011989">
    <property type="entry name" value="ARM-like"/>
</dbReference>